<feature type="region of interest" description="Disordered" evidence="2">
    <location>
        <begin position="629"/>
        <end position="649"/>
    </location>
</feature>
<keyword evidence="4" id="KW-1185">Reference proteome</keyword>
<name>A0AAW0QYY0_9PEZI</name>
<dbReference type="PANTHER" id="PTHR37535">
    <property type="entry name" value="FLUG DOMAIN PROTEIN"/>
    <property type="match status" value="1"/>
</dbReference>
<evidence type="ECO:0000256" key="1">
    <source>
        <dbReference type="SAM" id="Coils"/>
    </source>
</evidence>
<gene>
    <name evidence="3" type="ORF">PG999_004329</name>
</gene>
<evidence type="ECO:0000313" key="4">
    <source>
        <dbReference type="Proteomes" id="UP001392437"/>
    </source>
</evidence>
<organism evidence="3 4">
    <name type="scientific">Apiospora kogelbergensis</name>
    <dbReference type="NCBI Taxonomy" id="1337665"/>
    <lineage>
        <taxon>Eukaryota</taxon>
        <taxon>Fungi</taxon>
        <taxon>Dikarya</taxon>
        <taxon>Ascomycota</taxon>
        <taxon>Pezizomycotina</taxon>
        <taxon>Sordariomycetes</taxon>
        <taxon>Xylariomycetidae</taxon>
        <taxon>Amphisphaeriales</taxon>
        <taxon>Apiosporaceae</taxon>
        <taxon>Apiospora</taxon>
    </lineage>
</organism>
<evidence type="ECO:0000256" key="2">
    <source>
        <dbReference type="SAM" id="MobiDB-lite"/>
    </source>
</evidence>
<dbReference type="PANTHER" id="PTHR37535:SF2">
    <property type="entry name" value="FINGER DOMAIN PROTEIN, PUTATIVE (AFU_ORTHOLOGUE AFUA_6G09300)-RELATED"/>
    <property type="match status" value="1"/>
</dbReference>
<dbReference type="AlphaFoldDB" id="A0AAW0QYY0"/>
<dbReference type="Pfam" id="PF11917">
    <property type="entry name" value="DUF3435"/>
    <property type="match status" value="1"/>
</dbReference>
<feature type="compositionally biased region" description="Pro residues" evidence="2">
    <location>
        <begin position="636"/>
        <end position="646"/>
    </location>
</feature>
<dbReference type="Proteomes" id="UP001392437">
    <property type="component" value="Unassembled WGS sequence"/>
</dbReference>
<dbReference type="EMBL" id="JAQQWP010000004">
    <property type="protein sequence ID" value="KAK8120209.1"/>
    <property type="molecule type" value="Genomic_DNA"/>
</dbReference>
<evidence type="ECO:0000313" key="3">
    <source>
        <dbReference type="EMBL" id="KAK8120209.1"/>
    </source>
</evidence>
<reference evidence="3 4" key="1">
    <citation type="submission" date="2023-01" db="EMBL/GenBank/DDBJ databases">
        <title>Analysis of 21 Apiospora genomes using comparative genomics revels a genus with tremendous synthesis potential of carbohydrate active enzymes and secondary metabolites.</title>
        <authorList>
            <person name="Sorensen T."/>
        </authorList>
    </citation>
    <scope>NUCLEOTIDE SEQUENCE [LARGE SCALE GENOMIC DNA]</scope>
    <source>
        <strain evidence="3 4">CBS 117206</strain>
    </source>
</reference>
<feature type="coiled-coil region" evidence="1">
    <location>
        <begin position="505"/>
        <end position="546"/>
    </location>
</feature>
<keyword evidence="1" id="KW-0175">Coiled coil</keyword>
<accession>A0AAW0QYY0</accession>
<comment type="caution">
    <text evidence="3">The sequence shown here is derived from an EMBL/GenBank/DDBJ whole genome shotgun (WGS) entry which is preliminary data.</text>
</comment>
<protein>
    <submittedName>
        <fullName evidence="3">C2H2 finger domain protein</fullName>
    </submittedName>
</protein>
<sequence length="743" mass="84921">MPRRQHRRTDSDDSDASFSPDDEVFDVDDNEDNIPSAATRVKDVDFAGIDDEDFDNVGDFDAEMDVEDQIQLFDGNLHPPEYWIQAVEQFREEDYTDGEYAEGTQKLIDGIEEHWFRFCDVVKHPRSFQPISIDLLGTFFNWRLSQKTNEYGRKMRGTKKSSSLGNYWKFFLRAYEREVGEKLDLQLTRQMHQVLRALAKKHGLSNERRPNRCITTDQLEGQVKTTLDTTKKSFKLGELRIYAVLYLLLLAPAGARPASILQLRYGDFLVMLERDPEGGPHNTLIKFTLAYTKTYLGVKDANTYPLPETLWENSLFLNTHVFFLAILFRHRAFLAPSLTSPHQLKELNIHPVETELPLPIKSEMKHTFFFRRAVLTFMGYEISDNEPIPASMMAAWTKRCGELYGLEIPTIPYNLRYTAAGAWTASGDISDDLRNLAMDHANSIPLRRHYLGRDISKDIASVVRGTKPQHALVAQACSVGHSMSKRRPVDLTPEQSASISNHPLIRRLTRNLENLLRGSEEYINAKRKLRNAKQRLRKERKQQTRKAWTVGQAVEDIEHQLQGRGFAPSLEDATTTGRPQRPAQKQLITALMAPPAADLEGQYRRRDNAIDAVIAYCLVEEGCTVPRRQSALPKRGNPPKPSPSPANPMDTAMLSVFICDEKNRPRRCFLCVGKACLLSPEDPLVQELIHEFFMPGDVTKHLRRKHLRKLKDDEPSVCLACDVKLDHKMHLQRHALEIHGTLS</sequence>
<proteinExistence type="predicted"/>
<feature type="compositionally biased region" description="Acidic residues" evidence="2">
    <location>
        <begin position="12"/>
        <end position="32"/>
    </location>
</feature>
<feature type="region of interest" description="Disordered" evidence="2">
    <location>
        <begin position="1"/>
        <end position="34"/>
    </location>
</feature>
<dbReference type="InterPro" id="IPR021842">
    <property type="entry name" value="DUF3435"/>
</dbReference>